<feature type="transmembrane region" description="Helical" evidence="2">
    <location>
        <begin position="275"/>
        <end position="301"/>
    </location>
</feature>
<dbReference type="EMBL" id="UZAH01036448">
    <property type="protein sequence ID" value="VDP45530.1"/>
    <property type="molecule type" value="Genomic_DNA"/>
</dbReference>
<dbReference type="PANTHER" id="PTHR31102:SF1">
    <property type="entry name" value="CATION_H+ EXCHANGER DOMAIN-CONTAINING PROTEIN"/>
    <property type="match status" value="1"/>
</dbReference>
<evidence type="ECO:0000313" key="5">
    <source>
        <dbReference type="WBParaSite" id="HPBE_0002451301-mRNA-1"/>
    </source>
</evidence>
<evidence type="ECO:0000256" key="2">
    <source>
        <dbReference type="SAM" id="Phobius"/>
    </source>
</evidence>
<dbReference type="Proteomes" id="UP000050761">
    <property type="component" value="Unassembled WGS sequence"/>
</dbReference>
<keyword evidence="2" id="KW-0812">Transmembrane</keyword>
<reference evidence="3 4" key="1">
    <citation type="submission" date="2018-11" db="EMBL/GenBank/DDBJ databases">
        <authorList>
            <consortium name="Pathogen Informatics"/>
        </authorList>
    </citation>
    <scope>NUCLEOTIDE SEQUENCE [LARGE SCALE GENOMIC DNA]</scope>
</reference>
<feature type="transmembrane region" description="Helical" evidence="2">
    <location>
        <begin position="183"/>
        <end position="200"/>
    </location>
</feature>
<evidence type="ECO:0000313" key="4">
    <source>
        <dbReference type="Proteomes" id="UP000050761"/>
    </source>
</evidence>
<protein>
    <submittedName>
        <fullName evidence="5">Na_H_Exchanger domain-containing protein</fullName>
    </submittedName>
</protein>
<dbReference type="InterPro" id="IPR051843">
    <property type="entry name" value="CPA1_transporter"/>
</dbReference>
<accession>A0A183GP93</accession>
<accession>A0A3P8DQR7</accession>
<dbReference type="PANTHER" id="PTHR31102">
    <property type="match status" value="1"/>
</dbReference>
<feature type="transmembrane region" description="Helical" evidence="2">
    <location>
        <begin position="242"/>
        <end position="263"/>
    </location>
</feature>
<keyword evidence="4" id="KW-1185">Reference proteome</keyword>
<reference evidence="5" key="2">
    <citation type="submission" date="2019-09" db="UniProtKB">
        <authorList>
            <consortium name="WormBaseParasite"/>
        </authorList>
    </citation>
    <scope>IDENTIFICATION</scope>
</reference>
<dbReference type="OrthoDB" id="423807at2759"/>
<feature type="transmembrane region" description="Helical" evidence="2">
    <location>
        <begin position="126"/>
        <end position="146"/>
    </location>
</feature>
<proteinExistence type="inferred from homology"/>
<feature type="transmembrane region" description="Helical" evidence="2">
    <location>
        <begin position="158"/>
        <end position="177"/>
    </location>
</feature>
<dbReference type="AlphaFoldDB" id="A0A183GP93"/>
<feature type="transmembrane region" description="Helical" evidence="2">
    <location>
        <begin position="321"/>
        <end position="342"/>
    </location>
</feature>
<feature type="transmembrane region" description="Helical" evidence="2">
    <location>
        <begin position="212"/>
        <end position="230"/>
    </location>
</feature>
<evidence type="ECO:0000256" key="1">
    <source>
        <dbReference type="ARBA" id="ARBA00007367"/>
    </source>
</evidence>
<dbReference type="GO" id="GO:0098662">
    <property type="term" value="P:inorganic cation transmembrane transport"/>
    <property type="evidence" value="ECO:0007669"/>
    <property type="project" value="TreeGrafter"/>
</dbReference>
<keyword evidence="2" id="KW-1133">Transmembrane helix</keyword>
<name>A0A183GP93_HELPZ</name>
<dbReference type="WBParaSite" id="HPBE_0002451301-mRNA-1">
    <property type="protein sequence ID" value="HPBE_0002451301-mRNA-1"/>
    <property type="gene ID" value="HPBE_0002451301"/>
</dbReference>
<organism evidence="4 5">
    <name type="scientific">Heligmosomoides polygyrus</name>
    <name type="common">Parasitic roundworm</name>
    <dbReference type="NCBI Taxonomy" id="6339"/>
    <lineage>
        <taxon>Eukaryota</taxon>
        <taxon>Metazoa</taxon>
        <taxon>Ecdysozoa</taxon>
        <taxon>Nematoda</taxon>
        <taxon>Chromadorea</taxon>
        <taxon>Rhabditida</taxon>
        <taxon>Rhabditina</taxon>
        <taxon>Rhabditomorpha</taxon>
        <taxon>Strongyloidea</taxon>
        <taxon>Heligmosomidae</taxon>
        <taxon>Heligmosomoides</taxon>
    </lineage>
</organism>
<comment type="similarity">
    <text evidence="1">Belongs to the monovalent cation:proton antiporter 1 (CPA1) transporter (TC 2.A.36) family.</text>
</comment>
<gene>
    <name evidence="3" type="ORF">HPBE_LOCUS24511</name>
</gene>
<sequence>MLLVGIALRNTPGISENLFVVKEWSIVLRRVAFVVILLRGGLSLDASAILRLKGACFRLSFIPCTVEAIVVALSAKLVFGMDIVVGVLLGECFTSLECLTDDIRLGYGVRAGVPSLVIAAASLDDVYAITVFSLALSFLIPSGFLLHFLPRKDVENLHLVRLVLLFTFSTAILFGTIKYGVDGAGAIAVLVSAFVAAYAWKKEGELPEEDHLAIIWNLTFQPLLFGLIGFELSFDLVKLETIALGCLILAIGLVFRLIASFLAVCGTSFTIRERLFVAVAWLPKATVQVFLLILKAALAPVVLDLARSRNEPNPKLVEEGIVILTIAVLSILITAPAGAFLIRILTPVLLTKEEEKRPSERSGVASGDES</sequence>
<keyword evidence="2" id="KW-0472">Membrane</keyword>
<feature type="transmembrane region" description="Helical" evidence="2">
    <location>
        <begin position="56"/>
        <end position="79"/>
    </location>
</feature>
<evidence type="ECO:0000313" key="3">
    <source>
        <dbReference type="EMBL" id="VDP45530.1"/>
    </source>
</evidence>